<evidence type="ECO:0000313" key="2">
    <source>
        <dbReference type="EMBL" id="RDB24087.1"/>
    </source>
</evidence>
<keyword evidence="1" id="KW-0732">Signal</keyword>
<dbReference type="Proteomes" id="UP000076154">
    <property type="component" value="Unassembled WGS sequence"/>
</dbReference>
<evidence type="ECO:0000256" key="1">
    <source>
        <dbReference type="SAM" id="SignalP"/>
    </source>
</evidence>
<name>A0A369JU79_HYPMA</name>
<accession>A0A369JU79</accession>
<feature type="chain" id="PRO_5017067144" description="Glycoside hydrolase 131 catalytic N-terminal domain-containing protein" evidence="1">
    <location>
        <begin position="19"/>
        <end position="259"/>
    </location>
</feature>
<proteinExistence type="predicted"/>
<evidence type="ECO:0000313" key="3">
    <source>
        <dbReference type="Proteomes" id="UP000076154"/>
    </source>
</evidence>
<dbReference type="InParanoid" id="A0A369JU79"/>
<keyword evidence="3" id="KW-1185">Reference proteome</keyword>
<sequence>MKIPFLLCIAALASRAIAKSTEGDVSVTINGQKIDPKDDDDVKMKNVNPGQTILVRGRHMQFDIDVPTLSLINFTLTGFPNDRRLVSKPTLIFLSKTPTFQPGALNGLTLSELEVRADEARLIFKSAGGKYKFQISDIATGGALQIEPEFSGTLMLDHVLGPDLFFYRDPNLNKFLFTDGEGTVTKQQDPINYHEMLIGKDSPEATTQMFQSGTESKWSVQPGGRVGMVFGHDALEPGTGSTCTQQCQDENRIHGSVPV</sequence>
<feature type="signal peptide" evidence="1">
    <location>
        <begin position="1"/>
        <end position="18"/>
    </location>
</feature>
<dbReference type="OrthoDB" id="5120139at2759"/>
<reference evidence="2" key="1">
    <citation type="submission" date="2018-04" db="EMBL/GenBank/DDBJ databases">
        <title>Whole genome sequencing of Hypsizygus marmoreus.</title>
        <authorList>
            <person name="Choi I.-G."/>
            <person name="Min B."/>
            <person name="Kim J.-G."/>
            <person name="Kim S."/>
            <person name="Oh Y.-L."/>
            <person name="Kong W.-S."/>
            <person name="Park H."/>
            <person name="Jeong J."/>
            <person name="Song E.-S."/>
        </authorList>
    </citation>
    <scope>NUCLEOTIDE SEQUENCE [LARGE SCALE GENOMIC DNA]</scope>
    <source>
        <strain evidence="2">51987-8</strain>
    </source>
</reference>
<comment type="caution">
    <text evidence="2">The sequence shown here is derived from an EMBL/GenBank/DDBJ whole genome shotgun (WGS) entry which is preliminary data.</text>
</comment>
<evidence type="ECO:0008006" key="4">
    <source>
        <dbReference type="Google" id="ProtNLM"/>
    </source>
</evidence>
<organism evidence="2 3">
    <name type="scientific">Hypsizygus marmoreus</name>
    <name type="common">White beech mushroom</name>
    <name type="synonym">Agaricus marmoreus</name>
    <dbReference type="NCBI Taxonomy" id="39966"/>
    <lineage>
        <taxon>Eukaryota</taxon>
        <taxon>Fungi</taxon>
        <taxon>Dikarya</taxon>
        <taxon>Basidiomycota</taxon>
        <taxon>Agaricomycotina</taxon>
        <taxon>Agaricomycetes</taxon>
        <taxon>Agaricomycetidae</taxon>
        <taxon>Agaricales</taxon>
        <taxon>Tricholomatineae</taxon>
        <taxon>Lyophyllaceae</taxon>
        <taxon>Hypsizygus</taxon>
    </lineage>
</organism>
<dbReference type="EMBL" id="LUEZ02000045">
    <property type="protein sequence ID" value="RDB24087.1"/>
    <property type="molecule type" value="Genomic_DNA"/>
</dbReference>
<dbReference type="AlphaFoldDB" id="A0A369JU79"/>
<protein>
    <recommendedName>
        <fullName evidence="4">Glycoside hydrolase 131 catalytic N-terminal domain-containing protein</fullName>
    </recommendedName>
</protein>
<gene>
    <name evidence="2" type="ORF">Hypma_008568</name>
</gene>